<dbReference type="GO" id="GO:0016491">
    <property type="term" value="F:oxidoreductase activity"/>
    <property type="evidence" value="ECO:0007669"/>
    <property type="project" value="UniProtKB-KW"/>
</dbReference>
<protein>
    <submittedName>
        <fullName evidence="2">NAD(P)-binding protein</fullName>
    </submittedName>
</protein>
<dbReference type="AlphaFoldDB" id="A0A5C2RRB3"/>
<accession>A0A5C2RRB3</accession>
<dbReference type="EMBL" id="ML122309">
    <property type="protein sequence ID" value="RPD54182.1"/>
    <property type="molecule type" value="Genomic_DNA"/>
</dbReference>
<name>A0A5C2RRB3_9APHY</name>
<evidence type="ECO:0000256" key="1">
    <source>
        <dbReference type="ARBA" id="ARBA00023002"/>
    </source>
</evidence>
<dbReference type="OrthoDB" id="191139at2759"/>
<dbReference type="InterPro" id="IPR036291">
    <property type="entry name" value="NAD(P)-bd_dom_sf"/>
</dbReference>
<dbReference type="Proteomes" id="UP000313359">
    <property type="component" value="Unassembled WGS sequence"/>
</dbReference>
<dbReference type="SUPFAM" id="SSF51735">
    <property type="entry name" value="NAD(P)-binding Rossmann-fold domains"/>
    <property type="match status" value="1"/>
</dbReference>
<dbReference type="STRING" id="1328759.A0A5C2RRB3"/>
<reference evidence="2" key="1">
    <citation type="journal article" date="2018" name="Genome Biol. Evol.">
        <title>Genomics and development of Lentinus tigrinus, a white-rot wood-decaying mushroom with dimorphic fruiting bodies.</title>
        <authorList>
            <person name="Wu B."/>
            <person name="Xu Z."/>
            <person name="Knudson A."/>
            <person name="Carlson A."/>
            <person name="Chen N."/>
            <person name="Kovaka S."/>
            <person name="LaButti K."/>
            <person name="Lipzen A."/>
            <person name="Pennachio C."/>
            <person name="Riley R."/>
            <person name="Schakwitz W."/>
            <person name="Umezawa K."/>
            <person name="Ohm R.A."/>
            <person name="Grigoriev I.V."/>
            <person name="Nagy L.G."/>
            <person name="Gibbons J."/>
            <person name="Hibbett D."/>
        </authorList>
    </citation>
    <scope>NUCLEOTIDE SEQUENCE [LARGE SCALE GENOMIC DNA]</scope>
    <source>
        <strain evidence="2">ALCF2SS1-6</strain>
    </source>
</reference>
<dbReference type="PANTHER" id="PTHR43157:SF31">
    <property type="entry name" value="PHOSPHATIDYLINOSITOL-GLYCAN BIOSYNTHESIS CLASS F PROTEIN"/>
    <property type="match status" value="1"/>
</dbReference>
<proteinExistence type="predicted"/>
<evidence type="ECO:0000313" key="2">
    <source>
        <dbReference type="EMBL" id="RPD54182.1"/>
    </source>
</evidence>
<dbReference type="Pfam" id="PF00106">
    <property type="entry name" value="adh_short"/>
    <property type="match status" value="1"/>
</dbReference>
<keyword evidence="1" id="KW-0560">Oxidoreductase</keyword>
<keyword evidence="3" id="KW-1185">Reference proteome</keyword>
<sequence length="312" mass="35077">MSFFQWLQESFPPAPKWRPEDAPDLTGKVVIVTGGNAGIGREITKGLLKKNAKVYIATRSEDRAREAIDVLTTETGKKAAFHQLDLSDLAQVRESAQAFAKRESHIDLLYLNAGVMLPPIDALTKQGYDLTVGISLIGHHLFLRLLYPLLLAAPAPDPARIIWVASFAHHHVPGGRLNYATFTDGPERRKTGLFLLYDEAKLAQVTLSVYLANRAKERGERVVSIALHPGNINTEIFRDKKSWLLKLWVRVYPWPTPYGAITPLYAGTAPEAVEHKYLRPWARPGSPNLIALDVTEQDKLWNWLEEQVKDYL</sequence>
<dbReference type="Gene3D" id="3.40.50.720">
    <property type="entry name" value="NAD(P)-binding Rossmann-like Domain"/>
    <property type="match status" value="1"/>
</dbReference>
<gene>
    <name evidence="2" type="ORF">L227DRAFT_512123</name>
</gene>
<dbReference type="InterPro" id="IPR002347">
    <property type="entry name" value="SDR_fam"/>
</dbReference>
<dbReference type="PRINTS" id="PR00081">
    <property type="entry name" value="GDHRDH"/>
</dbReference>
<evidence type="ECO:0000313" key="3">
    <source>
        <dbReference type="Proteomes" id="UP000313359"/>
    </source>
</evidence>
<dbReference type="PANTHER" id="PTHR43157">
    <property type="entry name" value="PHOSPHATIDYLINOSITOL-GLYCAN BIOSYNTHESIS CLASS F PROTEIN-RELATED"/>
    <property type="match status" value="1"/>
</dbReference>
<organism evidence="2 3">
    <name type="scientific">Lentinus tigrinus ALCF2SS1-6</name>
    <dbReference type="NCBI Taxonomy" id="1328759"/>
    <lineage>
        <taxon>Eukaryota</taxon>
        <taxon>Fungi</taxon>
        <taxon>Dikarya</taxon>
        <taxon>Basidiomycota</taxon>
        <taxon>Agaricomycotina</taxon>
        <taxon>Agaricomycetes</taxon>
        <taxon>Polyporales</taxon>
        <taxon>Polyporaceae</taxon>
        <taxon>Lentinus</taxon>
    </lineage>
</organism>